<dbReference type="AlphaFoldDB" id="A0A369TCC4"/>
<proteinExistence type="inferred from homology"/>
<evidence type="ECO:0000256" key="9">
    <source>
        <dbReference type="SAM" id="MobiDB-lite"/>
    </source>
</evidence>
<evidence type="ECO:0000256" key="6">
    <source>
        <dbReference type="PIRSR" id="PIRSR006809-1"/>
    </source>
</evidence>
<dbReference type="InterPro" id="IPR006073">
    <property type="entry name" value="GTP-bd"/>
</dbReference>
<comment type="similarity">
    <text evidence="5">Belongs to the TRAFAC class OBG-HflX-like GTPase superfamily. HflX GTPase family.</text>
</comment>
<feature type="region of interest" description="Disordered" evidence="9">
    <location>
        <begin position="1"/>
        <end position="34"/>
    </location>
</feature>
<dbReference type="GO" id="GO:0043022">
    <property type="term" value="F:ribosome binding"/>
    <property type="evidence" value="ECO:0007669"/>
    <property type="project" value="TreeGrafter"/>
</dbReference>
<dbReference type="HAMAP" id="MF_00900">
    <property type="entry name" value="GTPase_HflX"/>
    <property type="match status" value="1"/>
</dbReference>
<organism evidence="11 12">
    <name type="scientific">Ferruginivarius sediminum</name>
    <dbReference type="NCBI Taxonomy" id="2661937"/>
    <lineage>
        <taxon>Bacteria</taxon>
        <taxon>Pseudomonadati</taxon>
        <taxon>Pseudomonadota</taxon>
        <taxon>Alphaproteobacteria</taxon>
        <taxon>Rhodospirillales</taxon>
        <taxon>Rhodospirillaceae</taxon>
        <taxon>Ferruginivarius</taxon>
    </lineage>
</organism>
<evidence type="ECO:0000256" key="8">
    <source>
        <dbReference type="SAM" id="Coils"/>
    </source>
</evidence>
<gene>
    <name evidence="5 11" type="primary">hflX</name>
    <name evidence="11" type="ORF">DRB17_09640</name>
</gene>
<dbReference type="PIRSF" id="PIRSF006809">
    <property type="entry name" value="GTP-binding_hflX_prd"/>
    <property type="match status" value="1"/>
</dbReference>
<dbReference type="InterPro" id="IPR045498">
    <property type="entry name" value="HflX_C"/>
</dbReference>
<feature type="binding site" evidence="7">
    <location>
        <position position="245"/>
    </location>
    <ligand>
        <name>Mg(2+)</name>
        <dbReference type="ChEBI" id="CHEBI:18420"/>
    </ligand>
</feature>
<dbReference type="GO" id="GO:0003924">
    <property type="term" value="F:GTPase activity"/>
    <property type="evidence" value="ECO:0007669"/>
    <property type="project" value="UniProtKB-UniRule"/>
</dbReference>
<dbReference type="RefSeq" id="WP_114582071.1">
    <property type="nucleotide sequence ID" value="NZ_QPMH01000007.1"/>
</dbReference>
<dbReference type="Pfam" id="PF16360">
    <property type="entry name" value="GTP-bdg_M"/>
    <property type="match status" value="1"/>
</dbReference>
<dbReference type="Pfam" id="PF19275">
    <property type="entry name" value="HflX_C"/>
    <property type="match status" value="1"/>
</dbReference>
<keyword evidence="1 7" id="KW-0479">Metal-binding</keyword>
<dbReference type="InterPro" id="IPR042108">
    <property type="entry name" value="GTPase_HflX_N_sf"/>
</dbReference>
<sequence>MDTAVPGRGDERRSSNNRALVLHPDLRDSSTNRRSAEARLEEAVGLAQAIDLDVVQSDVVRVARPNPGALFGRGTVERYRAVVETEDIGLAIVDSDLSPVQQRNLERSWSCKVIDRTGLILEIFGARARTKEGKLQVELAALSYQRSRLVRSWTHLERQRGGYGFMGGPGERQIEMDRRMIDDRIARLREDLEQVKRTREQHRKQRRRVPYPVVALVGYTNAGKSTLFNRMTRAHVMEHDMLFATLDPTMRRLRLPDGQDAILSDTVGFISDLPTQLVAAFRATLEEVLEADVIVHVRDISHPDTEAQREDVELVLRELGLEKAVDEGMVEALNKIDRLPEQELDVLREQAARDANAVLVSAATGAGCDELVRVVERRLRSGYRCVDVHVPLHAGAALAWLYDRGHVMDRHDDEEYAHLRVNLDPADVDRFRHRHGGEVRVES</sequence>
<dbReference type="CDD" id="cd01878">
    <property type="entry name" value="HflX"/>
    <property type="match status" value="1"/>
</dbReference>
<evidence type="ECO:0000256" key="5">
    <source>
        <dbReference type="HAMAP-Rule" id="MF_00900"/>
    </source>
</evidence>
<keyword evidence="2 5" id="KW-0547">Nucleotide-binding</keyword>
<comment type="caution">
    <text evidence="11">The sequence shown here is derived from an EMBL/GenBank/DDBJ whole genome shotgun (WGS) entry which is preliminary data.</text>
</comment>
<dbReference type="NCBIfam" id="TIGR03156">
    <property type="entry name" value="GTP_HflX"/>
    <property type="match status" value="1"/>
</dbReference>
<evidence type="ECO:0000259" key="10">
    <source>
        <dbReference type="PROSITE" id="PS51705"/>
    </source>
</evidence>
<dbReference type="PANTHER" id="PTHR10229:SF0">
    <property type="entry name" value="GTP-BINDING PROTEIN 6-RELATED"/>
    <property type="match status" value="1"/>
</dbReference>
<feature type="binding site" evidence="6">
    <location>
        <begin position="334"/>
        <end position="337"/>
    </location>
    <ligand>
        <name>GTP</name>
        <dbReference type="ChEBI" id="CHEBI:37565"/>
    </ligand>
</feature>
<accession>A0A369TCC4</accession>
<dbReference type="Pfam" id="PF13167">
    <property type="entry name" value="GTP-bdg_N"/>
    <property type="match status" value="1"/>
</dbReference>
<protein>
    <recommendedName>
        <fullName evidence="5">GTPase HflX</fullName>
    </recommendedName>
    <alternativeName>
        <fullName evidence="5">GTP-binding protein HflX</fullName>
    </alternativeName>
</protein>
<evidence type="ECO:0000313" key="12">
    <source>
        <dbReference type="Proteomes" id="UP000253941"/>
    </source>
</evidence>
<comment type="subunit">
    <text evidence="5">Monomer. Associates with the 50S ribosomal subunit.</text>
</comment>
<keyword evidence="3 7" id="KW-0460">Magnesium</keyword>
<dbReference type="GO" id="GO:0005737">
    <property type="term" value="C:cytoplasm"/>
    <property type="evidence" value="ECO:0007669"/>
    <property type="project" value="UniProtKB-SubCell"/>
</dbReference>
<evidence type="ECO:0000256" key="7">
    <source>
        <dbReference type="PIRSR" id="PIRSR006809-2"/>
    </source>
</evidence>
<reference evidence="11 12" key="1">
    <citation type="submission" date="2018-07" db="EMBL/GenBank/DDBJ databases">
        <title>Venubactetium sediminum gen. nov., sp. nov., isolated from a marine solar saltern.</title>
        <authorList>
            <person name="Wang S."/>
        </authorList>
    </citation>
    <scope>NUCLEOTIDE SEQUENCE [LARGE SCALE GENOMIC DNA]</scope>
    <source>
        <strain evidence="11 12">WD2A32</strain>
    </source>
</reference>
<evidence type="ECO:0000256" key="3">
    <source>
        <dbReference type="ARBA" id="ARBA00022842"/>
    </source>
</evidence>
<feature type="binding site" evidence="7">
    <location>
        <position position="225"/>
    </location>
    <ligand>
        <name>Mg(2+)</name>
        <dbReference type="ChEBI" id="CHEBI:18420"/>
    </ligand>
</feature>
<feature type="domain" description="Hflx-type G" evidence="10">
    <location>
        <begin position="212"/>
        <end position="383"/>
    </location>
</feature>
<feature type="coiled-coil region" evidence="8">
    <location>
        <begin position="178"/>
        <end position="208"/>
    </location>
</feature>
<name>A0A369TCC4_9PROT</name>
<feature type="binding site" evidence="6">
    <location>
        <begin position="243"/>
        <end position="247"/>
    </location>
    <ligand>
        <name>GTP</name>
        <dbReference type="ChEBI" id="CHEBI:37565"/>
    </ligand>
</feature>
<dbReference type="InterPro" id="IPR032305">
    <property type="entry name" value="GTP-bd_M"/>
</dbReference>
<keyword evidence="4 5" id="KW-0342">GTP-binding</keyword>
<dbReference type="PROSITE" id="PS51705">
    <property type="entry name" value="G_HFLX"/>
    <property type="match status" value="1"/>
</dbReference>
<comment type="function">
    <text evidence="5">GTPase that associates with the 50S ribosomal subunit and may have a role during protein synthesis or ribosome biogenesis.</text>
</comment>
<comment type="cofactor">
    <cofactor evidence="7">
        <name>Mg(2+)</name>
        <dbReference type="ChEBI" id="CHEBI:18420"/>
    </cofactor>
</comment>
<dbReference type="GO" id="GO:0046872">
    <property type="term" value="F:metal ion binding"/>
    <property type="evidence" value="ECO:0007669"/>
    <property type="project" value="UniProtKB-KW"/>
</dbReference>
<dbReference type="SUPFAM" id="SSF52540">
    <property type="entry name" value="P-loop containing nucleoside triphosphate hydrolases"/>
    <property type="match status" value="1"/>
</dbReference>
<keyword evidence="12" id="KW-1185">Reference proteome</keyword>
<dbReference type="InterPro" id="IPR030394">
    <property type="entry name" value="G_HFLX_dom"/>
</dbReference>
<dbReference type="Gene3D" id="3.40.50.300">
    <property type="entry name" value="P-loop containing nucleotide triphosphate hydrolases"/>
    <property type="match status" value="1"/>
</dbReference>
<keyword evidence="8" id="KW-0175">Coiled coil</keyword>
<dbReference type="PRINTS" id="PR00326">
    <property type="entry name" value="GTP1OBG"/>
</dbReference>
<feature type="binding site" evidence="6">
    <location>
        <begin position="218"/>
        <end position="225"/>
    </location>
    <ligand>
        <name>GTP</name>
        <dbReference type="ChEBI" id="CHEBI:37565"/>
    </ligand>
</feature>
<dbReference type="Gene3D" id="6.10.250.2860">
    <property type="match status" value="1"/>
</dbReference>
<keyword evidence="5" id="KW-0963">Cytoplasm</keyword>
<dbReference type="PANTHER" id="PTHR10229">
    <property type="entry name" value="GTP-BINDING PROTEIN HFLX"/>
    <property type="match status" value="1"/>
</dbReference>
<dbReference type="InterPro" id="IPR016496">
    <property type="entry name" value="GTPase_HflX"/>
</dbReference>
<dbReference type="EMBL" id="QPMH01000007">
    <property type="protein sequence ID" value="RDD62174.1"/>
    <property type="molecule type" value="Genomic_DNA"/>
</dbReference>
<feature type="compositionally biased region" description="Basic and acidic residues" evidence="9">
    <location>
        <begin position="24"/>
        <end position="34"/>
    </location>
</feature>
<comment type="subcellular location">
    <subcellularLocation>
        <location evidence="5">Cytoplasm</location>
    </subcellularLocation>
    <text evidence="5">May associate with membranes.</text>
</comment>
<feature type="binding site" evidence="6">
    <location>
        <begin position="265"/>
        <end position="268"/>
    </location>
    <ligand>
        <name>GTP</name>
        <dbReference type="ChEBI" id="CHEBI:37565"/>
    </ligand>
</feature>
<dbReference type="Gene3D" id="3.40.50.11060">
    <property type="entry name" value="GTPase HflX, N-terminal domain"/>
    <property type="match status" value="1"/>
</dbReference>
<dbReference type="InterPro" id="IPR027417">
    <property type="entry name" value="P-loop_NTPase"/>
</dbReference>
<dbReference type="InterPro" id="IPR025121">
    <property type="entry name" value="GTPase_HflX_N"/>
</dbReference>
<dbReference type="Pfam" id="PF01926">
    <property type="entry name" value="MMR_HSR1"/>
    <property type="match status" value="1"/>
</dbReference>
<dbReference type="GO" id="GO:0005525">
    <property type="term" value="F:GTP binding"/>
    <property type="evidence" value="ECO:0007669"/>
    <property type="project" value="UniProtKB-UniRule"/>
</dbReference>
<dbReference type="Proteomes" id="UP000253941">
    <property type="component" value="Unassembled WGS sequence"/>
</dbReference>
<evidence type="ECO:0000256" key="2">
    <source>
        <dbReference type="ARBA" id="ARBA00022741"/>
    </source>
</evidence>
<evidence type="ECO:0000256" key="4">
    <source>
        <dbReference type="ARBA" id="ARBA00023134"/>
    </source>
</evidence>
<evidence type="ECO:0000313" key="11">
    <source>
        <dbReference type="EMBL" id="RDD62174.1"/>
    </source>
</evidence>
<evidence type="ECO:0000256" key="1">
    <source>
        <dbReference type="ARBA" id="ARBA00022723"/>
    </source>
</evidence>